<feature type="compositionally biased region" description="Basic and acidic residues" evidence="1">
    <location>
        <begin position="151"/>
        <end position="162"/>
    </location>
</feature>
<proteinExistence type="predicted"/>
<evidence type="ECO:0000313" key="2">
    <source>
        <dbReference type="EMBL" id="OCT53223.1"/>
    </source>
</evidence>
<gene>
    <name evidence="2" type="ORF">CLCR_10104</name>
</gene>
<dbReference type="VEuPathDB" id="FungiDB:CLCR_10104"/>
<organism evidence="2 3">
    <name type="scientific">Cladophialophora carrionii</name>
    <dbReference type="NCBI Taxonomy" id="86049"/>
    <lineage>
        <taxon>Eukaryota</taxon>
        <taxon>Fungi</taxon>
        <taxon>Dikarya</taxon>
        <taxon>Ascomycota</taxon>
        <taxon>Pezizomycotina</taxon>
        <taxon>Eurotiomycetes</taxon>
        <taxon>Chaetothyriomycetidae</taxon>
        <taxon>Chaetothyriales</taxon>
        <taxon>Herpotrichiellaceae</taxon>
        <taxon>Cladophialophora</taxon>
    </lineage>
</organism>
<feature type="region of interest" description="Disordered" evidence="1">
    <location>
        <begin position="1"/>
        <end position="48"/>
    </location>
</feature>
<evidence type="ECO:0000256" key="1">
    <source>
        <dbReference type="SAM" id="MobiDB-lite"/>
    </source>
</evidence>
<accession>A0A1C1CXG2</accession>
<name>A0A1C1CXG2_9EURO</name>
<dbReference type="OrthoDB" id="4154744at2759"/>
<sequence>MADQRPFDPGGPRICIDLTDEDDEPGVSLLEPVTNGSRNGGNSGVPDASRYRASTFPYPSNQGFGHSQNPQVIWGRPVQVISNGSLLPYSLQAGPYYRQPYNLATDLPYSGRVADWVVTPDRQVITSHQNNISAAAHPYWDPSLVRGPCDLQERPPIHKDSTYRGATSCKTTPQGKIRTSPAKKRQENLPPASTTSAATLKSPIDAPPQQDGLLSSAPEALEVGSAGNSLPRSALRPRTVSEGQTTSWKLVSMQTPLNDQNGTSQGKLILKLANSNVITDVSVHQVFEEEQRDKILWLALHGVPSRAIGWLIDIRRPAYMSRPTLVAGIDRLIKHFILELAEGQGHAEEPDALVDRLLQRGDDLDWSGPYLLRRAIDFTFIPKGDVDRARKERQNNARERLARQKWLFQHEEDPAEGAIQQRNQKAALALRGLARDAKERETAMQRFGYREGSHEAERPLMKKWLLKIRELGKLPDHLDECGIAACGDQLRVEHGLSALATMTA</sequence>
<dbReference type="Proteomes" id="UP000094526">
    <property type="component" value="Unassembled WGS sequence"/>
</dbReference>
<protein>
    <submittedName>
        <fullName evidence="2">Uncharacterized protein</fullName>
    </submittedName>
</protein>
<feature type="compositionally biased region" description="Polar residues" evidence="1">
    <location>
        <begin position="164"/>
        <end position="174"/>
    </location>
</feature>
<dbReference type="EMBL" id="LGRB01000008">
    <property type="protein sequence ID" value="OCT53223.1"/>
    <property type="molecule type" value="Genomic_DNA"/>
</dbReference>
<comment type="caution">
    <text evidence="2">The sequence shown here is derived from an EMBL/GenBank/DDBJ whole genome shotgun (WGS) entry which is preliminary data.</text>
</comment>
<evidence type="ECO:0000313" key="3">
    <source>
        <dbReference type="Proteomes" id="UP000094526"/>
    </source>
</evidence>
<dbReference type="AlphaFoldDB" id="A0A1C1CXG2"/>
<feature type="region of interest" description="Disordered" evidence="1">
    <location>
        <begin position="150"/>
        <end position="214"/>
    </location>
</feature>
<reference evidence="3" key="1">
    <citation type="submission" date="2015-07" db="EMBL/GenBank/DDBJ databases">
        <authorList>
            <person name="Teixeira M.M."/>
            <person name="Souza R.C."/>
            <person name="Almeida L.G."/>
            <person name="Vicente V.A."/>
            <person name="de Hoog S."/>
            <person name="Bocca A.L."/>
            <person name="de Almeida S.R."/>
            <person name="Vasconcelos A.T."/>
            <person name="Felipe M.S."/>
        </authorList>
    </citation>
    <scope>NUCLEOTIDE SEQUENCE [LARGE SCALE GENOMIC DNA]</scope>
    <source>
        <strain evidence="3">KSF</strain>
    </source>
</reference>
<dbReference type="VEuPathDB" id="FungiDB:G647_00185"/>
<keyword evidence="3" id="KW-1185">Reference proteome</keyword>